<proteinExistence type="predicted"/>
<dbReference type="Proteomes" id="UP001190700">
    <property type="component" value="Unassembled WGS sequence"/>
</dbReference>
<sequence length="238" mass="26106">MIFEPFQSTSGVVRALDSKSIALAGPKYLQNTHSPVYRARRGLPAHLRKRKGSIQAARNVVHSEDSEAATAKLVAKLKKVKTLPAASALKKVVQNHGWGTKAHEVTKAQVHLLHSLLACTEEEAGDLISKNTSLLRVDEAHLLHVIFTLQDLLPHTDIASLLQQRPQLLLQADAMDRATACVEVLREAGEDADATVQATPLVLLYHHVWYSGAYKDPTNPNGYDVTWDDSSAMLHDSC</sequence>
<dbReference type="AlphaFoldDB" id="A0AAE0F1D3"/>
<organism evidence="1 2">
    <name type="scientific">Cymbomonas tetramitiformis</name>
    <dbReference type="NCBI Taxonomy" id="36881"/>
    <lineage>
        <taxon>Eukaryota</taxon>
        <taxon>Viridiplantae</taxon>
        <taxon>Chlorophyta</taxon>
        <taxon>Pyramimonadophyceae</taxon>
        <taxon>Pyramimonadales</taxon>
        <taxon>Pyramimonadaceae</taxon>
        <taxon>Cymbomonas</taxon>
    </lineage>
</organism>
<dbReference type="EMBL" id="LGRX02028671">
    <property type="protein sequence ID" value="KAK3247777.1"/>
    <property type="molecule type" value="Genomic_DNA"/>
</dbReference>
<dbReference type="Gene3D" id="1.25.70.10">
    <property type="entry name" value="Transcription termination factor 3, mitochondrial"/>
    <property type="match status" value="1"/>
</dbReference>
<reference evidence="1 2" key="1">
    <citation type="journal article" date="2015" name="Genome Biol. Evol.">
        <title>Comparative Genomics of a Bacterivorous Green Alga Reveals Evolutionary Causalities and Consequences of Phago-Mixotrophic Mode of Nutrition.</title>
        <authorList>
            <person name="Burns J.A."/>
            <person name="Paasch A."/>
            <person name="Narechania A."/>
            <person name="Kim E."/>
        </authorList>
    </citation>
    <scope>NUCLEOTIDE SEQUENCE [LARGE SCALE GENOMIC DNA]</scope>
    <source>
        <strain evidence="1 2">PLY_AMNH</strain>
    </source>
</reference>
<keyword evidence="2" id="KW-1185">Reference proteome</keyword>
<accession>A0AAE0F1D3</accession>
<dbReference type="InterPro" id="IPR038538">
    <property type="entry name" value="MTERF_sf"/>
</dbReference>
<protein>
    <submittedName>
        <fullName evidence="1">Uncharacterized protein</fullName>
    </submittedName>
</protein>
<evidence type="ECO:0000313" key="1">
    <source>
        <dbReference type="EMBL" id="KAK3247777.1"/>
    </source>
</evidence>
<name>A0AAE0F1D3_9CHLO</name>
<comment type="caution">
    <text evidence="1">The sequence shown here is derived from an EMBL/GenBank/DDBJ whole genome shotgun (WGS) entry which is preliminary data.</text>
</comment>
<evidence type="ECO:0000313" key="2">
    <source>
        <dbReference type="Proteomes" id="UP001190700"/>
    </source>
</evidence>
<gene>
    <name evidence="1" type="ORF">CYMTET_42734</name>
</gene>